<dbReference type="RefSeq" id="WP_056982792.1">
    <property type="nucleotide sequence ID" value="NZ_BJVK01000039.1"/>
</dbReference>
<dbReference type="EMBL" id="BJVK01000039">
    <property type="protein sequence ID" value="GEL29219.1"/>
    <property type="molecule type" value="Genomic_DNA"/>
</dbReference>
<keyword evidence="2" id="KW-1185">Reference proteome</keyword>
<protein>
    <submittedName>
        <fullName evidence="1">Uncharacterized protein</fullName>
    </submittedName>
</protein>
<comment type="caution">
    <text evidence="1">The sequence shown here is derived from an EMBL/GenBank/DDBJ whole genome shotgun (WGS) entry which is preliminary data.</text>
</comment>
<dbReference type="STRING" id="1423764.FC95_GL002063"/>
<dbReference type="OrthoDB" id="2307058at2"/>
<reference evidence="1" key="1">
    <citation type="submission" date="2019-07" db="EMBL/GenBank/DDBJ databases">
        <title>Whole genome shotgun sequence of Lactobacillus kefiri NBRC 15888.</title>
        <authorList>
            <person name="Hosoyama A."/>
            <person name="Uohara A."/>
            <person name="Ohji S."/>
            <person name="Ichikawa N."/>
        </authorList>
    </citation>
    <scope>NUCLEOTIDE SEQUENCE [LARGE SCALE GENOMIC DNA]</scope>
    <source>
        <strain evidence="1">NBRC 15888</strain>
    </source>
</reference>
<name>A0A511DWL5_LENKE</name>
<dbReference type="AlphaFoldDB" id="A0A511DWL5"/>
<accession>A0A511DWL5</accession>
<proteinExistence type="predicted"/>
<sequence length="174" mass="20390">MKKLWKLMILTGLMLAIGLAINTVTAQKVSANSYTTAKSIRGNWYSWNTYVNAYSVIKVKKHSVVTYNQSTRGSISYYRVYTPHMTGSRKLSISIYKHAKKGSNNVYDLNRGYRLPAYKRIGFVWSSHKALYGHKYHVLKNYLLGGVFFVYFHHKIKHDYGYTHMKHWEYFLGR</sequence>
<gene>
    <name evidence="1" type="ORF">LKE01_20390</name>
</gene>
<dbReference type="GeneID" id="71566915"/>
<dbReference type="Proteomes" id="UP000321893">
    <property type="component" value="Unassembled WGS sequence"/>
</dbReference>
<evidence type="ECO:0000313" key="2">
    <source>
        <dbReference type="Proteomes" id="UP000321893"/>
    </source>
</evidence>
<evidence type="ECO:0000313" key="1">
    <source>
        <dbReference type="EMBL" id="GEL29219.1"/>
    </source>
</evidence>
<organism evidence="1 2">
    <name type="scientific">Lentilactobacillus kefiri</name>
    <name type="common">Lactobacillus kefiri</name>
    <dbReference type="NCBI Taxonomy" id="33962"/>
    <lineage>
        <taxon>Bacteria</taxon>
        <taxon>Bacillati</taxon>
        <taxon>Bacillota</taxon>
        <taxon>Bacilli</taxon>
        <taxon>Lactobacillales</taxon>
        <taxon>Lactobacillaceae</taxon>
        <taxon>Lentilactobacillus</taxon>
    </lineage>
</organism>